<sequence length="418" mass="49224">MKKRYFLSPLFLFFLFKQIQTTNANKKMNQLNSSFKIADLIAKRLNGKLSLEEGHFLDEWKYENKENLDLYHKLSKNPETNYFKNEEQLEEVKKEEIWHKINTNLQEKKTRRIRTEFLKYAASIIVIGISTFFLINSIPEKPTNRIAHISPGKNQALLMRDKGETIILDEFVKLKEDGLEINNTEGHLVYKNDNKTSTQEKITYNSIIIPKGGEYNLTLSDGTKIWLNSNSKLRYPTKFSGKERLVELEGEAFFDVSKNKDFPFVVKMNDFQIKVLGTSFNVNAYNDEKEIITTLVEGRVEVKDQLRNQKETLLPNEQFCINKHNGDFKKTHVDTEIYTAWKNGRLVFQNERLEDIMIRLSRWYNVEVFFLNNESKNLRFTGDLTRYEDFNNVLEMIGFTNKVKFSIKNRSVLIEKLN</sequence>
<dbReference type="InterPro" id="IPR032508">
    <property type="entry name" value="FecR_C"/>
</dbReference>
<comment type="caution">
    <text evidence="4">The sequence shown here is derived from an EMBL/GenBank/DDBJ whole genome shotgun (WGS) entry which is preliminary data.</text>
</comment>
<keyword evidence="1" id="KW-1133">Transmembrane helix</keyword>
<name>A0A4Q7V6S4_9BACT</name>
<dbReference type="PANTHER" id="PTHR30273">
    <property type="entry name" value="PERIPLASMIC SIGNAL SENSOR AND SIGMA FACTOR ACTIVATOR FECR-RELATED"/>
    <property type="match status" value="1"/>
</dbReference>
<gene>
    <name evidence="4" type="ORF">EV201_2782</name>
</gene>
<keyword evidence="5" id="KW-1185">Reference proteome</keyword>
<dbReference type="EMBL" id="SHKN01000003">
    <property type="protein sequence ID" value="RZT92311.1"/>
    <property type="molecule type" value="Genomic_DNA"/>
</dbReference>
<dbReference type="Pfam" id="PF16344">
    <property type="entry name" value="FecR_C"/>
    <property type="match status" value="1"/>
</dbReference>
<feature type="transmembrane region" description="Helical" evidence="1">
    <location>
        <begin position="117"/>
        <end position="135"/>
    </location>
</feature>
<evidence type="ECO:0000259" key="3">
    <source>
        <dbReference type="Pfam" id="PF16344"/>
    </source>
</evidence>
<accession>A0A4Q7V6S4</accession>
<dbReference type="FunFam" id="2.60.120.1440:FF:000001">
    <property type="entry name" value="Putative anti-sigma factor"/>
    <property type="match status" value="1"/>
</dbReference>
<evidence type="ECO:0000259" key="2">
    <source>
        <dbReference type="Pfam" id="PF04773"/>
    </source>
</evidence>
<keyword evidence="1" id="KW-0812">Transmembrane</keyword>
<feature type="domain" description="Protein FecR C-terminal" evidence="3">
    <location>
        <begin position="345"/>
        <end position="414"/>
    </location>
</feature>
<feature type="domain" description="FecR protein" evidence="2">
    <location>
        <begin position="209"/>
        <end position="301"/>
    </location>
</feature>
<evidence type="ECO:0000313" key="4">
    <source>
        <dbReference type="EMBL" id="RZT92311.1"/>
    </source>
</evidence>
<keyword evidence="1" id="KW-0472">Membrane</keyword>
<dbReference type="Pfam" id="PF04773">
    <property type="entry name" value="FecR"/>
    <property type="match status" value="1"/>
</dbReference>
<evidence type="ECO:0000256" key="1">
    <source>
        <dbReference type="SAM" id="Phobius"/>
    </source>
</evidence>
<reference evidence="4 5" key="1">
    <citation type="submission" date="2019-02" db="EMBL/GenBank/DDBJ databases">
        <title>Genomic Encyclopedia of Type Strains, Phase IV (KMG-IV): sequencing the most valuable type-strain genomes for metagenomic binning, comparative biology and taxonomic classification.</title>
        <authorList>
            <person name="Goeker M."/>
        </authorList>
    </citation>
    <scope>NUCLEOTIDE SEQUENCE [LARGE SCALE GENOMIC DNA]</scope>
    <source>
        <strain evidence="4 5">DSM 28825</strain>
    </source>
</reference>
<protein>
    <submittedName>
        <fullName evidence="4">FecR family protein</fullName>
    </submittedName>
</protein>
<dbReference type="AlphaFoldDB" id="A0A4Q7V6S4"/>
<dbReference type="Gene3D" id="3.55.50.30">
    <property type="match status" value="1"/>
</dbReference>
<dbReference type="GO" id="GO:0016989">
    <property type="term" value="F:sigma factor antagonist activity"/>
    <property type="evidence" value="ECO:0007669"/>
    <property type="project" value="TreeGrafter"/>
</dbReference>
<dbReference type="Gene3D" id="2.60.120.1440">
    <property type="match status" value="1"/>
</dbReference>
<evidence type="ECO:0000313" key="5">
    <source>
        <dbReference type="Proteomes" id="UP000293562"/>
    </source>
</evidence>
<dbReference type="InterPro" id="IPR012373">
    <property type="entry name" value="Ferrdict_sens_TM"/>
</dbReference>
<proteinExistence type="predicted"/>
<dbReference type="InterPro" id="IPR006860">
    <property type="entry name" value="FecR"/>
</dbReference>
<organism evidence="4 5">
    <name type="scientific">Ancylomarina subtilis</name>
    <dbReference type="NCBI Taxonomy" id="1639035"/>
    <lineage>
        <taxon>Bacteria</taxon>
        <taxon>Pseudomonadati</taxon>
        <taxon>Bacteroidota</taxon>
        <taxon>Bacteroidia</taxon>
        <taxon>Marinilabiliales</taxon>
        <taxon>Marinifilaceae</taxon>
        <taxon>Ancylomarina</taxon>
    </lineage>
</organism>
<dbReference type="PANTHER" id="PTHR30273:SF2">
    <property type="entry name" value="PROTEIN FECR"/>
    <property type="match status" value="1"/>
</dbReference>
<dbReference type="Proteomes" id="UP000293562">
    <property type="component" value="Unassembled WGS sequence"/>
</dbReference>